<keyword evidence="2" id="KW-1185">Reference proteome</keyword>
<evidence type="ECO:0000313" key="1">
    <source>
        <dbReference type="EMBL" id="KAH7668725.1"/>
    </source>
</evidence>
<dbReference type="Proteomes" id="UP000827976">
    <property type="component" value="Chromosome 11"/>
</dbReference>
<evidence type="ECO:0000313" key="2">
    <source>
        <dbReference type="Proteomes" id="UP000827976"/>
    </source>
</evidence>
<comment type="caution">
    <text evidence="1">The sequence shown here is derived from an EMBL/GenBank/DDBJ whole genome shotgun (WGS) entry which is preliminary data.</text>
</comment>
<feature type="non-terminal residue" evidence="1">
    <location>
        <position position="1"/>
    </location>
</feature>
<proteinExistence type="predicted"/>
<organism evidence="1 2">
    <name type="scientific">Dioscorea alata</name>
    <name type="common">Purple yam</name>
    <dbReference type="NCBI Taxonomy" id="55571"/>
    <lineage>
        <taxon>Eukaryota</taxon>
        <taxon>Viridiplantae</taxon>
        <taxon>Streptophyta</taxon>
        <taxon>Embryophyta</taxon>
        <taxon>Tracheophyta</taxon>
        <taxon>Spermatophyta</taxon>
        <taxon>Magnoliopsida</taxon>
        <taxon>Liliopsida</taxon>
        <taxon>Dioscoreales</taxon>
        <taxon>Dioscoreaceae</taxon>
        <taxon>Dioscorea</taxon>
    </lineage>
</organism>
<dbReference type="EMBL" id="CM037021">
    <property type="protein sequence ID" value="KAH7668725.1"/>
    <property type="molecule type" value="Genomic_DNA"/>
</dbReference>
<sequence length="113" mass="12921">TKKKPAEKKLAVEKPVEEKEKNPVLEKVPIEKKPMSGKRLQSKNITSEEKKKKKTKKRNETYKIYILKEASHLARYNKKLTIASRGIQTSVRFVLLGELAKHTVAEGTKFTSS</sequence>
<accession>A0ACB7V5J9</accession>
<gene>
    <name evidence="1" type="ORF">IHE45_11G030300</name>
</gene>
<protein>
    <submittedName>
        <fullName evidence="1">Histone H2B protein</fullName>
    </submittedName>
</protein>
<reference evidence="2" key="1">
    <citation type="journal article" date="2022" name="Nat. Commun.">
        <title>Chromosome evolution and the genetic basis of agronomically important traits in greater yam.</title>
        <authorList>
            <person name="Bredeson J.V."/>
            <person name="Lyons J.B."/>
            <person name="Oniyinde I.O."/>
            <person name="Okereke N.R."/>
            <person name="Kolade O."/>
            <person name="Nnabue I."/>
            <person name="Nwadili C.O."/>
            <person name="Hribova E."/>
            <person name="Parker M."/>
            <person name="Nwogha J."/>
            <person name="Shu S."/>
            <person name="Carlson J."/>
            <person name="Kariba R."/>
            <person name="Muthemba S."/>
            <person name="Knop K."/>
            <person name="Barton G.J."/>
            <person name="Sherwood A.V."/>
            <person name="Lopez-Montes A."/>
            <person name="Asiedu R."/>
            <person name="Jamnadass R."/>
            <person name="Muchugi A."/>
            <person name="Goodstein D."/>
            <person name="Egesi C.N."/>
            <person name="Featherston J."/>
            <person name="Asfaw A."/>
            <person name="Simpson G.G."/>
            <person name="Dolezel J."/>
            <person name="Hendre P.S."/>
            <person name="Van Deynze A."/>
            <person name="Kumar P.L."/>
            <person name="Obidiegwu J.E."/>
            <person name="Bhattacharjee R."/>
            <person name="Rokhsar D.S."/>
        </authorList>
    </citation>
    <scope>NUCLEOTIDE SEQUENCE [LARGE SCALE GENOMIC DNA]</scope>
    <source>
        <strain evidence="2">cv. TDa95/00328</strain>
    </source>
</reference>
<name>A0ACB7V5J9_DIOAL</name>